<evidence type="ECO:0000313" key="2">
    <source>
        <dbReference type="Proteomes" id="UP001596163"/>
    </source>
</evidence>
<comment type="caution">
    <text evidence="1">The sequence shown here is derived from an EMBL/GenBank/DDBJ whole genome shotgun (WGS) entry which is preliminary data.</text>
</comment>
<organism evidence="1 2">
    <name type="scientific">Algoriphagus aquatilis</name>
    <dbReference type="NCBI Taxonomy" id="490186"/>
    <lineage>
        <taxon>Bacteria</taxon>
        <taxon>Pseudomonadati</taxon>
        <taxon>Bacteroidota</taxon>
        <taxon>Cytophagia</taxon>
        <taxon>Cytophagales</taxon>
        <taxon>Cyclobacteriaceae</taxon>
        <taxon>Algoriphagus</taxon>
    </lineage>
</organism>
<sequence>MKNMFWVFLFLLTASFSCEDSEIPSTDLGLIELEKEIVALSESVACTNSAEWKFTPMGSKACGGPMRYIAYHQSVEREFLDLVDRFTVQQKAFNQRNNVVSDCMLVVAPRAVSCEGGKPVFLN</sequence>
<proteinExistence type="predicted"/>
<dbReference type="RefSeq" id="WP_377914995.1">
    <property type="nucleotide sequence ID" value="NZ_JBHSKS010000007.1"/>
</dbReference>
<protein>
    <recommendedName>
        <fullName evidence="3">Lipoprotein</fullName>
    </recommendedName>
</protein>
<keyword evidence="2" id="KW-1185">Reference proteome</keyword>
<evidence type="ECO:0008006" key="3">
    <source>
        <dbReference type="Google" id="ProtNLM"/>
    </source>
</evidence>
<name>A0ABW0BWA6_9BACT</name>
<dbReference type="Proteomes" id="UP001596163">
    <property type="component" value="Unassembled WGS sequence"/>
</dbReference>
<accession>A0ABW0BWA6</accession>
<evidence type="ECO:0000313" key="1">
    <source>
        <dbReference type="EMBL" id="MFC5192207.1"/>
    </source>
</evidence>
<dbReference type="PROSITE" id="PS51257">
    <property type="entry name" value="PROKAR_LIPOPROTEIN"/>
    <property type="match status" value="1"/>
</dbReference>
<dbReference type="EMBL" id="JBHSKS010000007">
    <property type="protein sequence ID" value="MFC5192207.1"/>
    <property type="molecule type" value="Genomic_DNA"/>
</dbReference>
<reference evidence="2" key="1">
    <citation type="journal article" date="2019" name="Int. J. Syst. Evol. Microbiol.">
        <title>The Global Catalogue of Microorganisms (GCM) 10K type strain sequencing project: providing services to taxonomists for standard genome sequencing and annotation.</title>
        <authorList>
            <consortium name="The Broad Institute Genomics Platform"/>
            <consortium name="The Broad Institute Genome Sequencing Center for Infectious Disease"/>
            <person name="Wu L."/>
            <person name="Ma J."/>
        </authorList>
    </citation>
    <scope>NUCLEOTIDE SEQUENCE [LARGE SCALE GENOMIC DNA]</scope>
    <source>
        <strain evidence="2">CGMCC 1.7030</strain>
    </source>
</reference>
<gene>
    <name evidence="1" type="ORF">ACFPIK_10540</name>
</gene>